<dbReference type="Gene3D" id="1.10.10.10">
    <property type="entry name" value="Winged helix-like DNA-binding domain superfamily/Winged helix DNA-binding domain"/>
    <property type="match status" value="1"/>
</dbReference>
<evidence type="ECO:0000259" key="2">
    <source>
        <dbReference type="Pfam" id="PF12802"/>
    </source>
</evidence>
<dbReference type="RefSeq" id="WP_235058190.1">
    <property type="nucleotide sequence ID" value="NZ_JAKFHA010000049.1"/>
</dbReference>
<evidence type="ECO:0000256" key="1">
    <source>
        <dbReference type="SAM" id="MobiDB-lite"/>
    </source>
</evidence>
<organism evidence="3 4">
    <name type="scientific">Yinghuangia soli</name>
    <dbReference type="NCBI Taxonomy" id="2908204"/>
    <lineage>
        <taxon>Bacteria</taxon>
        <taxon>Bacillati</taxon>
        <taxon>Actinomycetota</taxon>
        <taxon>Actinomycetes</taxon>
        <taxon>Kitasatosporales</taxon>
        <taxon>Streptomycetaceae</taxon>
        <taxon>Yinghuangia</taxon>
    </lineage>
</organism>
<accession>A0AA41U4Y0</accession>
<dbReference type="CDD" id="cd00090">
    <property type="entry name" value="HTH_ARSR"/>
    <property type="match status" value="1"/>
</dbReference>
<dbReference type="EMBL" id="JAKFHA010000049">
    <property type="protein sequence ID" value="MCF2533415.1"/>
    <property type="molecule type" value="Genomic_DNA"/>
</dbReference>
<reference evidence="3" key="1">
    <citation type="submission" date="2022-01" db="EMBL/GenBank/DDBJ databases">
        <title>Genome-Based Taxonomic Classification of the Phylum Actinobacteria.</title>
        <authorList>
            <person name="Gao Y."/>
        </authorList>
    </citation>
    <scope>NUCLEOTIDE SEQUENCE</scope>
    <source>
        <strain evidence="3">KLBMP 8922</strain>
    </source>
</reference>
<dbReference type="SUPFAM" id="SSF46785">
    <property type="entry name" value="Winged helix' DNA-binding domain"/>
    <property type="match status" value="1"/>
</dbReference>
<evidence type="ECO:0000313" key="3">
    <source>
        <dbReference type="EMBL" id="MCF2533415.1"/>
    </source>
</evidence>
<dbReference type="Pfam" id="PF12802">
    <property type="entry name" value="MarR_2"/>
    <property type="match status" value="1"/>
</dbReference>
<name>A0AA41U4Y0_9ACTN</name>
<keyword evidence="4" id="KW-1185">Reference proteome</keyword>
<sequence length="127" mass="14267">MDENGPRLRSSWTFLTQHARVLGAVAAEPEIRVREIAARCEVTERAVQSILLDLEQAGYITRTRNGRRTVYYVVPGTRLRHRGEAGKPVEDLLALLYTKAAEPGPDDEMPAGWGRTPAQQDDPDRRD</sequence>
<dbReference type="InterPro" id="IPR036388">
    <property type="entry name" value="WH-like_DNA-bd_sf"/>
</dbReference>
<dbReference type="Proteomes" id="UP001165378">
    <property type="component" value="Unassembled WGS sequence"/>
</dbReference>
<gene>
    <name evidence="3" type="ORF">LZ495_40215</name>
</gene>
<dbReference type="GO" id="GO:0003700">
    <property type="term" value="F:DNA-binding transcription factor activity"/>
    <property type="evidence" value="ECO:0007669"/>
    <property type="project" value="InterPro"/>
</dbReference>
<dbReference type="InterPro" id="IPR011991">
    <property type="entry name" value="ArsR-like_HTH"/>
</dbReference>
<comment type="caution">
    <text evidence="3">The sequence shown here is derived from an EMBL/GenBank/DDBJ whole genome shotgun (WGS) entry which is preliminary data.</text>
</comment>
<feature type="region of interest" description="Disordered" evidence="1">
    <location>
        <begin position="100"/>
        <end position="127"/>
    </location>
</feature>
<proteinExistence type="predicted"/>
<dbReference type="AlphaFoldDB" id="A0AA41U4Y0"/>
<evidence type="ECO:0000313" key="4">
    <source>
        <dbReference type="Proteomes" id="UP001165378"/>
    </source>
</evidence>
<dbReference type="InterPro" id="IPR036390">
    <property type="entry name" value="WH_DNA-bd_sf"/>
</dbReference>
<dbReference type="InterPro" id="IPR000835">
    <property type="entry name" value="HTH_MarR-typ"/>
</dbReference>
<protein>
    <submittedName>
        <fullName evidence="3">Winged helix-turn-helix domain-containing protein</fullName>
    </submittedName>
</protein>
<feature type="domain" description="HTH marR-type" evidence="2">
    <location>
        <begin position="17"/>
        <end position="66"/>
    </location>
</feature>